<dbReference type="PANTHER" id="PTHR43357">
    <property type="entry name" value="INNER MEMBRANE ABC TRANSPORTER PERMEASE PROTEIN YDCV"/>
    <property type="match status" value="1"/>
</dbReference>
<evidence type="ECO:0000313" key="10">
    <source>
        <dbReference type="EMBL" id="HDX33050.1"/>
    </source>
</evidence>
<dbReference type="PANTHER" id="PTHR43357:SF4">
    <property type="entry name" value="INNER MEMBRANE ABC TRANSPORTER PERMEASE PROTEIN YDCV"/>
    <property type="match status" value="1"/>
</dbReference>
<keyword evidence="4" id="KW-0997">Cell inner membrane</keyword>
<feature type="transmembrane region" description="Helical" evidence="8">
    <location>
        <begin position="91"/>
        <end position="113"/>
    </location>
</feature>
<sequence length="547" mass="59828">MVQAALYALPILFLTIFYLYPLLAILRVSFGASFAEAAEQASVALRSPGFWRVLWFTMWQATVSTLLTILVGLPLAGIFARFDFPGRGVMAALLTVPFVMPTVVVASAFLALIGRNGLLNVWLQRLLHLDGPPIQLEQTIWLILLVHVFYNVAIVIRTVGGFWGSLSPTLGESAAALGASPRRRFWTVTVPLLAPSIAAASLLVFLFCFTSFGVILILGGLRFATLEVEIYRQAVSYFNLPMAAFLSLVQLVITFTVMALYTRVQARLSRVLRLRRRAFARRPASWRQWAVVGLALAVTFIGVLSPLLALAVRSFTLGERGPTLMYYQALGENLRQSAFFAPPITAVQNSLVYALATLAISLPLGVIASYALAQPRSRWAAVLDPLLLLPLGTSAVTLGFGYIVAMGPLRASPWLAPVAHSLIALPFVVRTFLPALRALDQRLREAASTLGADPFRRWWTIDAPLLLRALLISAAFAFAISLGEFGATLLIARPDRPTMPMVIYRALGQPGLMNYGQALAMSTILMVITAVSILLIERFRLPQGEEF</sequence>
<evidence type="ECO:0000256" key="7">
    <source>
        <dbReference type="ARBA" id="ARBA00023136"/>
    </source>
</evidence>
<feature type="transmembrane region" description="Helical" evidence="8">
    <location>
        <begin position="385"/>
        <end position="405"/>
    </location>
</feature>
<keyword evidence="2 8" id="KW-0813">Transport</keyword>
<keyword evidence="5 8" id="KW-0812">Transmembrane</keyword>
<dbReference type="InterPro" id="IPR000515">
    <property type="entry name" value="MetI-like"/>
</dbReference>
<keyword evidence="7 8" id="KW-0472">Membrane</keyword>
<evidence type="ECO:0000256" key="1">
    <source>
        <dbReference type="ARBA" id="ARBA00004429"/>
    </source>
</evidence>
<feature type="transmembrane region" description="Helical" evidence="8">
    <location>
        <begin position="53"/>
        <end position="79"/>
    </location>
</feature>
<feature type="transmembrane region" description="Helical" evidence="8">
    <location>
        <begin position="351"/>
        <end position="373"/>
    </location>
</feature>
<dbReference type="Pfam" id="PF00528">
    <property type="entry name" value="BPD_transp_1"/>
    <property type="match status" value="2"/>
</dbReference>
<feature type="transmembrane region" description="Helical" evidence="8">
    <location>
        <begin position="185"/>
        <end position="218"/>
    </location>
</feature>
<keyword evidence="3" id="KW-1003">Cell membrane</keyword>
<gene>
    <name evidence="10" type="ORF">ENQ20_16420</name>
</gene>
<feature type="domain" description="ABC transmembrane type-1" evidence="9">
    <location>
        <begin position="347"/>
        <end position="536"/>
    </location>
</feature>
<accession>A0A7C1JZI1</accession>
<name>A0A7C1JZI1_9CHLR</name>
<dbReference type="Gene3D" id="1.10.3720.10">
    <property type="entry name" value="MetI-like"/>
    <property type="match status" value="2"/>
</dbReference>
<evidence type="ECO:0000256" key="8">
    <source>
        <dbReference type="RuleBase" id="RU363032"/>
    </source>
</evidence>
<evidence type="ECO:0000259" key="9">
    <source>
        <dbReference type="PROSITE" id="PS50928"/>
    </source>
</evidence>
<dbReference type="EMBL" id="DSMG01000169">
    <property type="protein sequence ID" value="HDX33050.1"/>
    <property type="molecule type" value="Genomic_DNA"/>
</dbReference>
<dbReference type="SUPFAM" id="SSF161098">
    <property type="entry name" value="MetI-like"/>
    <property type="match status" value="2"/>
</dbReference>
<feature type="transmembrane region" description="Helical" evidence="8">
    <location>
        <begin position="411"/>
        <end position="433"/>
    </location>
</feature>
<dbReference type="GO" id="GO:0005886">
    <property type="term" value="C:plasma membrane"/>
    <property type="evidence" value="ECO:0007669"/>
    <property type="project" value="UniProtKB-SubCell"/>
</dbReference>
<dbReference type="InterPro" id="IPR035906">
    <property type="entry name" value="MetI-like_sf"/>
</dbReference>
<comment type="similarity">
    <text evidence="8">Belongs to the binding-protein-dependent transport system permease family.</text>
</comment>
<feature type="transmembrane region" description="Helical" evidence="8">
    <location>
        <begin position="512"/>
        <end position="536"/>
    </location>
</feature>
<feature type="transmembrane region" description="Helical" evidence="8">
    <location>
        <begin position="238"/>
        <end position="264"/>
    </location>
</feature>
<reference evidence="10" key="1">
    <citation type="journal article" date="2020" name="mSystems">
        <title>Genome- and Community-Level Interaction Insights into Carbon Utilization and Element Cycling Functions of Hydrothermarchaeota in Hydrothermal Sediment.</title>
        <authorList>
            <person name="Zhou Z."/>
            <person name="Liu Y."/>
            <person name="Xu W."/>
            <person name="Pan J."/>
            <person name="Luo Z.H."/>
            <person name="Li M."/>
        </authorList>
    </citation>
    <scope>NUCLEOTIDE SEQUENCE [LARGE SCALE GENOMIC DNA]</scope>
    <source>
        <strain evidence="10">SpSt-289</strain>
    </source>
</reference>
<evidence type="ECO:0000256" key="6">
    <source>
        <dbReference type="ARBA" id="ARBA00022989"/>
    </source>
</evidence>
<dbReference type="GO" id="GO:0055085">
    <property type="term" value="P:transmembrane transport"/>
    <property type="evidence" value="ECO:0007669"/>
    <property type="project" value="InterPro"/>
</dbReference>
<organism evidence="10">
    <name type="scientific">Caldilinea aerophila</name>
    <dbReference type="NCBI Taxonomy" id="133453"/>
    <lineage>
        <taxon>Bacteria</taxon>
        <taxon>Bacillati</taxon>
        <taxon>Chloroflexota</taxon>
        <taxon>Caldilineae</taxon>
        <taxon>Caldilineales</taxon>
        <taxon>Caldilineaceae</taxon>
        <taxon>Caldilinea</taxon>
    </lineage>
</organism>
<feature type="domain" description="ABC transmembrane type-1" evidence="9">
    <location>
        <begin position="54"/>
        <end position="261"/>
    </location>
</feature>
<dbReference type="CDD" id="cd06261">
    <property type="entry name" value="TM_PBP2"/>
    <property type="match status" value="2"/>
</dbReference>
<evidence type="ECO:0000256" key="4">
    <source>
        <dbReference type="ARBA" id="ARBA00022519"/>
    </source>
</evidence>
<feature type="transmembrane region" description="Helical" evidence="8">
    <location>
        <begin position="285"/>
        <end position="312"/>
    </location>
</feature>
<evidence type="ECO:0000256" key="2">
    <source>
        <dbReference type="ARBA" id="ARBA00022448"/>
    </source>
</evidence>
<evidence type="ECO:0000256" key="5">
    <source>
        <dbReference type="ARBA" id="ARBA00022692"/>
    </source>
</evidence>
<dbReference type="AlphaFoldDB" id="A0A7C1JZI1"/>
<proteinExistence type="inferred from homology"/>
<feature type="transmembrane region" description="Helical" evidence="8">
    <location>
        <begin position="140"/>
        <end position="164"/>
    </location>
</feature>
<feature type="transmembrane region" description="Helical" evidence="8">
    <location>
        <begin position="465"/>
        <end position="492"/>
    </location>
</feature>
<dbReference type="PROSITE" id="PS50928">
    <property type="entry name" value="ABC_TM1"/>
    <property type="match status" value="2"/>
</dbReference>
<evidence type="ECO:0000256" key="3">
    <source>
        <dbReference type="ARBA" id="ARBA00022475"/>
    </source>
</evidence>
<comment type="caution">
    <text evidence="10">The sequence shown here is derived from an EMBL/GenBank/DDBJ whole genome shotgun (WGS) entry which is preliminary data.</text>
</comment>
<keyword evidence="6 8" id="KW-1133">Transmembrane helix</keyword>
<comment type="subcellular location">
    <subcellularLocation>
        <location evidence="1">Cell inner membrane</location>
        <topology evidence="1">Multi-pass membrane protein</topology>
    </subcellularLocation>
    <subcellularLocation>
        <location evidence="8">Cell membrane</location>
        <topology evidence="8">Multi-pass membrane protein</topology>
    </subcellularLocation>
</comment>
<protein>
    <submittedName>
        <fullName evidence="10">Iron ABC transporter permease</fullName>
    </submittedName>
</protein>